<evidence type="ECO:0000313" key="2">
    <source>
        <dbReference type="EMBL" id="OGC08794.1"/>
    </source>
</evidence>
<sequence>MITIERARMLGVIHGRVTKLQLFEKLHGEKLNNLEAVAAAATAFSRLKALQILVPADFPQLLKLMNESPRNRWEEYYSGTEMGSFYNGPFGSLEPDSRQESFDEIARLEEEADAPINERRSILVKDIKTYIASHSSTSRDILITLFKESDHEIKELSRKMLLSRGLATAAEILDIELGYASAAKRVQIVSIWPVGSQIMPDIYDPVFPLRRCGHQSRALSPVNNHEEYYLALNNISRYTREQMETGSLDDFEMRRYSLLADDGNALFNDLILTSHQFRSFGSGAQTPTAQQIISYFRARGALKAAEASYGNDYHDLAYLYYVASFGVSTLGADKNSLTIANALRNLKLRQIFAPIILVLGFSSIYSLENLGAILQLVGFKNAAIVALDISDSPIKKAQEHFGDSVFGFPIDYVKGDALDLHFADDTFNLVMTHLFLAHIDDRLKGKVFTEARRVLAAGGEFIDEEIVMPKRFDQDQYQSFYATLGDEFPGSSDDKYRVRQHMWRFGGHSIFYPYTDERALKNDITASGLAVDLSDKDTRRVSEHEKAATYQIRARKISP</sequence>
<dbReference type="Gene3D" id="3.40.50.150">
    <property type="entry name" value="Vaccinia Virus protein VP39"/>
    <property type="match status" value="1"/>
</dbReference>
<dbReference type="InterPro" id="IPR013216">
    <property type="entry name" value="Methyltransf_11"/>
</dbReference>
<dbReference type="GO" id="GO:0008757">
    <property type="term" value="F:S-adenosylmethionine-dependent methyltransferase activity"/>
    <property type="evidence" value="ECO:0007669"/>
    <property type="project" value="InterPro"/>
</dbReference>
<organism evidence="2 3">
    <name type="scientific">candidate division WOR-1 bacterium RIFCSPLOWO2_12_FULL_45_9</name>
    <dbReference type="NCBI Taxonomy" id="1802568"/>
    <lineage>
        <taxon>Bacteria</taxon>
        <taxon>Bacillati</taxon>
        <taxon>Saganbacteria</taxon>
    </lineage>
</organism>
<dbReference type="Pfam" id="PF08241">
    <property type="entry name" value="Methyltransf_11"/>
    <property type="match status" value="1"/>
</dbReference>
<dbReference type="InterPro" id="IPR029063">
    <property type="entry name" value="SAM-dependent_MTases_sf"/>
</dbReference>
<name>A0A1F4RKQ2_UNCSA</name>
<accession>A0A1F4RKQ2</accession>
<dbReference type="EMBL" id="METQ01000047">
    <property type="protein sequence ID" value="OGC08794.1"/>
    <property type="molecule type" value="Genomic_DNA"/>
</dbReference>
<evidence type="ECO:0000259" key="1">
    <source>
        <dbReference type="Pfam" id="PF08241"/>
    </source>
</evidence>
<dbReference type="STRING" id="1802568.A3F86_02145"/>
<evidence type="ECO:0000313" key="3">
    <source>
        <dbReference type="Proteomes" id="UP000179095"/>
    </source>
</evidence>
<protein>
    <recommendedName>
        <fullName evidence="1">Methyltransferase type 11 domain-containing protein</fullName>
    </recommendedName>
</protein>
<proteinExistence type="predicted"/>
<gene>
    <name evidence="2" type="ORF">A3F86_02145</name>
</gene>
<dbReference type="CDD" id="cd02440">
    <property type="entry name" value="AdoMet_MTases"/>
    <property type="match status" value="1"/>
</dbReference>
<dbReference type="SUPFAM" id="SSF53335">
    <property type="entry name" value="S-adenosyl-L-methionine-dependent methyltransferases"/>
    <property type="match status" value="1"/>
</dbReference>
<reference evidence="2 3" key="1">
    <citation type="journal article" date="2016" name="Nat. Commun.">
        <title>Thousands of microbial genomes shed light on interconnected biogeochemical processes in an aquifer system.</title>
        <authorList>
            <person name="Anantharaman K."/>
            <person name="Brown C.T."/>
            <person name="Hug L.A."/>
            <person name="Sharon I."/>
            <person name="Castelle C.J."/>
            <person name="Probst A.J."/>
            <person name="Thomas B.C."/>
            <person name="Singh A."/>
            <person name="Wilkins M.J."/>
            <person name="Karaoz U."/>
            <person name="Brodie E.L."/>
            <person name="Williams K.H."/>
            <person name="Hubbard S.S."/>
            <person name="Banfield J.F."/>
        </authorList>
    </citation>
    <scope>NUCLEOTIDE SEQUENCE [LARGE SCALE GENOMIC DNA]</scope>
</reference>
<dbReference type="AlphaFoldDB" id="A0A1F4RKQ2"/>
<comment type="caution">
    <text evidence="2">The sequence shown here is derived from an EMBL/GenBank/DDBJ whole genome shotgun (WGS) entry which is preliminary data.</text>
</comment>
<feature type="domain" description="Methyltransferase type 11" evidence="1">
    <location>
        <begin position="381"/>
        <end position="462"/>
    </location>
</feature>
<dbReference type="Proteomes" id="UP000179095">
    <property type="component" value="Unassembled WGS sequence"/>
</dbReference>